<evidence type="ECO:0000313" key="15">
    <source>
        <dbReference type="Proteomes" id="UP000001542"/>
    </source>
</evidence>
<dbReference type="InParanoid" id="A2FAQ1"/>
<evidence type="ECO:0000256" key="6">
    <source>
        <dbReference type="ARBA" id="ARBA00022833"/>
    </source>
</evidence>
<keyword evidence="8" id="KW-0131">Cell cycle</keyword>
<gene>
    <name evidence="14" type="ORF">TVAG_275470</name>
</gene>
<dbReference type="RefSeq" id="XP_001310967.1">
    <property type="nucleotide sequence ID" value="XM_001310966.1"/>
</dbReference>
<dbReference type="GO" id="GO:0005783">
    <property type="term" value="C:endoplasmic reticulum"/>
    <property type="evidence" value="ECO:0007669"/>
    <property type="project" value="UniProtKB-SubCell"/>
</dbReference>
<evidence type="ECO:0000256" key="9">
    <source>
        <dbReference type="ARBA" id="ARBA00054111"/>
    </source>
</evidence>
<sequence length="242" mass="26381">MGCASCLPLQQPLWYEYYGPIRRVEAANAINAAIADNLNFDNAMTRVPIRKVTAPHIKVPGALNKPIVANLTDTTVTISFSTKAAGTMTLSANESSEALEFANALNQTLTFNRPTDEQWTIKFDFEDGEEVSCRIIKLNAKTPSSPIVADDKIVINGKISTINKVFREEDEGSDGGFNDGMCLICCSAESTVIAFPCRHCCMCSECAERFATMTIHCPVCRAIVTELIDCAPNQEQNPPPPP</sequence>
<evidence type="ECO:0000256" key="8">
    <source>
        <dbReference type="ARBA" id="ARBA00023306"/>
    </source>
</evidence>
<dbReference type="FunFam" id="3.30.40.10:FF:000421">
    <property type="entry name" value="Cell growth regulator with ring finger domain 1"/>
    <property type="match status" value="1"/>
</dbReference>
<evidence type="ECO:0000256" key="10">
    <source>
        <dbReference type="ARBA" id="ARBA00070853"/>
    </source>
</evidence>
<evidence type="ECO:0000256" key="11">
    <source>
        <dbReference type="ARBA" id="ARBA00077522"/>
    </source>
</evidence>
<evidence type="ECO:0000256" key="1">
    <source>
        <dbReference type="ARBA" id="ARBA00004123"/>
    </source>
</evidence>
<dbReference type="eggNOG" id="ENOG502SEDB">
    <property type="taxonomic scope" value="Eukaryota"/>
</dbReference>
<dbReference type="GO" id="GO:0008270">
    <property type="term" value="F:zinc ion binding"/>
    <property type="evidence" value="ECO:0007669"/>
    <property type="project" value="UniProtKB-KW"/>
</dbReference>
<reference evidence="14" key="2">
    <citation type="journal article" date="2007" name="Science">
        <title>Draft genome sequence of the sexually transmitted pathogen Trichomonas vaginalis.</title>
        <authorList>
            <person name="Carlton J.M."/>
            <person name="Hirt R.P."/>
            <person name="Silva J.C."/>
            <person name="Delcher A.L."/>
            <person name="Schatz M."/>
            <person name="Zhao Q."/>
            <person name="Wortman J.R."/>
            <person name="Bidwell S.L."/>
            <person name="Alsmark U.C.M."/>
            <person name="Besteiro S."/>
            <person name="Sicheritz-Ponten T."/>
            <person name="Noel C.J."/>
            <person name="Dacks J.B."/>
            <person name="Foster P.G."/>
            <person name="Simillion C."/>
            <person name="Van de Peer Y."/>
            <person name="Miranda-Saavedra D."/>
            <person name="Barton G.J."/>
            <person name="Westrop G.D."/>
            <person name="Mueller S."/>
            <person name="Dessi D."/>
            <person name="Fiori P.L."/>
            <person name="Ren Q."/>
            <person name="Paulsen I."/>
            <person name="Zhang H."/>
            <person name="Bastida-Corcuera F.D."/>
            <person name="Simoes-Barbosa A."/>
            <person name="Brown M.T."/>
            <person name="Hayes R.D."/>
            <person name="Mukherjee M."/>
            <person name="Okumura C.Y."/>
            <person name="Schneider R."/>
            <person name="Smith A.J."/>
            <person name="Vanacova S."/>
            <person name="Villalvazo M."/>
            <person name="Haas B.J."/>
            <person name="Pertea M."/>
            <person name="Feldblyum T.V."/>
            <person name="Utterback T.R."/>
            <person name="Shu C.L."/>
            <person name="Osoegawa K."/>
            <person name="de Jong P.J."/>
            <person name="Hrdy I."/>
            <person name="Horvathova L."/>
            <person name="Zubacova Z."/>
            <person name="Dolezal P."/>
            <person name="Malik S.B."/>
            <person name="Logsdon J.M. Jr."/>
            <person name="Henze K."/>
            <person name="Gupta A."/>
            <person name="Wang C.C."/>
            <person name="Dunne R.L."/>
            <person name="Upcroft J.A."/>
            <person name="Upcroft P."/>
            <person name="White O."/>
            <person name="Salzberg S.L."/>
            <person name="Tang P."/>
            <person name="Chiu C.-H."/>
            <person name="Lee Y.-S."/>
            <person name="Embley T.M."/>
            <person name="Coombs G.H."/>
            <person name="Mottram J.C."/>
            <person name="Tachezy J."/>
            <person name="Fraser-Liggett C.M."/>
            <person name="Johnson P.J."/>
        </authorList>
    </citation>
    <scope>NUCLEOTIDE SEQUENCE [LARGE SCALE GENOMIC DNA]</scope>
    <source>
        <strain evidence="14">G3</strain>
    </source>
</reference>
<dbReference type="GO" id="GO:0016567">
    <property type="term" value="P:protein ubiquitination"/>
    <property type="evidence" value="ECO:0000318"/>
    <property type="project" value="GO_Central"/>
</dbReference>
<dbReference type="GO" id="GO:0061630">
    <property type="term" value="F:ubiquitin protein ligase activity"/>
    <property type="evidence" value="ECO:0000318"/>
    <property type="project" value="GO_Central"/>
</dbReference>
<dbReference type="VEuPathDB" id="TrichDB:TVAG_275470"/>
<evidence type="ECO:0000256" key="3">
    <source>
        <dbReference type="ARBA" id="ARBA00022723"/>
    </source>
</evidence>
<dbReference type="STRING" id="5722.A2FAQ1"/>
<dbReference type="SUPFAM" id="SSF57850">
    <property type="entry name" value="RING/U-box"/>
    <property type="match status" value="1"/>
</dbReference>
<keyword evidence="4 12" id="KW-0863">Zinc-finger</keyword>
<dbReference type="Proteomes" id="UP000001542">
    <property type="component" value="Unassembled WGS sequence"/>
</dbReference>
<name>A2FAQ1_TRIV3</name>
<feature type="domain" description="RING-type" evidence="13">
    <location>
        <begin position="182"/>
        <end position="221"/>
    </location>
</feature>
<keyword evidence="3" id="KW-0479">Metal-binding</keyword>
<dbReference type="InterPro" id="IPR045194">
    <property type="entry name" value="MGRN1/RNF157-like"/>
</dbReference>
<keyword evidence="15" id="KW-1185">Reference proteome</keyword>
<keyword evidence="6" id="KW-0862">Zinc</keyword>
<dbReference type="AlphaFoldDB" id="A2FAQ1"/>
<comment type="subcellular location">
    <subcellularLocation>
        <location evidence="2">Endoplasmic reticulum</location>
    </subcellularLocation>
    <subcellularLocation>
        <location evidence="1">Nucleus</location>
    </subcellularLocation>
</comment>
<accession>A2FAQ1</accession>
<evidence type="ECO:0000259" key="13">
    <source>
        <dbReference type="PROSITE" id="PS50089"/>
    </source>
</evidence>
<dbReference type="Gene3D" id="3.30.40.10">
    <property type="entry name" value="Zinc/RING finger domain, C3HC4 (zinc finger)"/>
    <property type="match status" value="1"/>
</dbReference>
<keyword evidence="5" id="KW-0256">Endoplasmic reticulum</keyword>
<dbReference type="VEuPathDB" id="TrichDB:TVAGG3_0310630"/>
<dbReference type="InterPro" id="IPR013083">
    <property type="entry name" value="Znf_RING/FYVE/PHD"/>
</dbReference>
<evidence type="ECO:0000256" key="12">
    <source>
        <dbReference type="PROSITE-ProRule" id="PRU00175"/>
    </source>
</evidence>
<dbReference type="PROSITE" id="PS50089">
    <property type="entry name" value="ZF_RING_2"/>
    <property type="match status" value="1"/>
</dbReference>
<evidence type="ECO:0000256" key="7">
    <source>
        <dbReference type="ARBA" id="ARBA00023242"/>
    </source>
</evidence>
<dbReference type="EMBL" id="DS113691">
    <property type="protein sequence ID" value="EAX98037.1"/>
    <property type="molecule type" value="Genomic_DNA"/>
</dbReference>
<proteinExistence type="predicted"/>
<dbReference type="PANTHER" id="PTHR22996:SF0">
    <property type="entry name" value="RE60872P-RELATED"/>
    <property type="match status" value="1"/>
</dbReference>
<dbReference type="GO" id="GO:0005634">
    <property type="term" value="C:nucleus"/>
    <property type="evidence" value="ECO:0007669"/>
    <property type="project" value="UniProtKB-SubCell"/>
</dbReference>
<dbReference type="KEGG" id="tva:4755827"/>
<dbReference type="OrthoDB" id="1711136at2759"/>
<dbReference type="Pfam" id="PF13920">
    <property type="entry name" value="zf-C3HC4_3"/>
    <property type="match status" value="1"/>
</dbReference>
<organism evidence="14 15">
    <name type="scientific">Trichomonas vaginalis (strain ATCC PRA-98 / G3)</name>
    <dbReference type="NCBI Taxonomy" id="412133"/>
    <lineage>
        <taxon>Eukaryota</taxon>
        <taxon>Metamonada</taxon>
        <taxon>Parabasalia</taxon>
        <taxon>Trichomonadida</taxon>
        <taxon>Trichomonadidae</taxon>
        <taxon>Trichomonas</taxon>
    </lineage>
</organism>
<comment type="function">
    <text evidence="9">Able to inhibit growth in several cell lines.</text>
</comment>
<keyword evidence="7" id="KW-0539">Nucleus</keyword>
<dbReference type="InterPro" id="IPR001841">
    <property type="entry name" value="Znf_RING"/>
</dbReference>
<evidence type="ECO:0000313" key="14">
    <source>
        <dbReference type="EMBL" id="EAX98037.1"/>
    </source>
</evidence>
<reference evidence="14" key="1">
    <citation type="submission" date="2006-10" db="EMBL/GenBank/DDBJ databases">
        <authorList>
            <person name="Amadeo P."/>
            <person name="Zhao Q."/>
            <person name="Wortman J."/>
            <person name="Fraser-Liggett C."/>
            <person name="Carlton J."/>
        </authorList>
    </citation>
    <scope>NUCLEOTIDE SEQUENCE</scope>
    <source>
        <strain evidence="14">G3</strain>
    </source>
</reference>
<evidence type="ECO:0000256" key="2">
    <source>
        <dbReference type="ARBA" id="ARBA00004240"/>
    </source>
</evidence>
<evidence type="ECO:0000256" key="4">
    <source>
        <dbReference type="ARBA" id="ARBA00022771"/>
    </source>
</evidence>
<evidence type="ECO:0000256" key="5">
    <source>
        <dbReference type="ARBA" id="ARBA00022824"/>
    </source>
</evidence>
<protein>
    <recommendedName>
        <fullName evidence="10">Cell growth regulator with RING finger domain protein 1</fullName>
    </recommendedName>
    <alternativeName>
        <fullName evidence="11">Cell growth regulatory gene 19 protein</fullName>
    </alternativeName>
</protein>
<dbReference type="PANTHER" id="PTHR22996">
    <property type="entry name" value="MAHOGUNIN"/>
    <property type="match status" value="1"/>
</dbReference>